<protein>
    <submittedName>
        <fullName evidence="1">Uncharacterized protein</fullName>
    </submittedName>
</protein>
<dbReference type="Proteomes" id="UP000182347">
    <property type="component" value="Unassembled WGS sequence"/>
</dbReference>
<proteinExistence type="predicted"/>
<dbReference type="AlphaFoldDB" id="A0A1G9LWU4"/>
<sequence>MRMTISPSKTKLKGPHDNSCLVYRFYGWGLTRFFILLCYYDTEGKVLTRIEVFQPYGNKPLSGVLPYKNWNMPSEGGKLYSKTSSHQKLISSYETEKEKPNEFAISPGFSYSRYSFIPATLKTSTTSFY</sequence>
<name>A0A1G9LWU4_9BACI</name>
<reference evidence="2" key="1">
    <citation type="submission" date="2016-10" db="EMBL/GenBank/DDBJ databases">
        <authorList>
            <person name="Varghese N."/>
            <person name="Submissions S."/>
        </authorList>
    </citation>
    <scope>NUCLEOTIDE SEQUENCE [LARGE SCALE GENOMIC DNA]</scope>
    <source>
        <strain evidence="2">CGMCC 1.6199</strain>
    </source>
</reference>
<evidence type="ECO:0000313" key="2">
    <source>
        <dbReference type="Proteomes" id="UP000182347"/>
    </source>
</evidence>
<gene>
    <name evidence="1" type="ORF">SAMN05216244_0325</name>
</gene>
<organism evidence="1 2">
    <name type="scientific">Sediminibacillus halophilus</name>
    <dbReference type="NCBI Taxonomy" id="482461"/>
    <lineage>
        <taxon>Bacteria</taxon>
        <taxon>Bacillati</taxon>
        <taxon>Bacillota</taxon>
        <taxon>Bacilli</taxon>
        <taxon>Bacillales</taxon>
        <taxon>Bacillaceae</taxon>
        <taxon>Sediminibacillus</taxon>
    </lineage>
</organism>
<keyword evidence="2" id="KW-1185">Reference proteome</keyword>
<dbReference type="EMBL" id="FNHF01000001">
    <property type="protein sequence ID" value="SDL66439.1"/>
    <property type="molecule type" value="Genomic_DNA"/>
</dbReference>
<evidence type="ECO:0000313" key="1">
    <source>
        <dbReference type="EMBL" id="SDL66439.1"/>
    </source>
</evidence>
<accession>A0A1G9LWU4</accession>